<dbReference type="RefSeq" id="WP_358357196.1">
    <property type="nucleotide sequence ID" value="NZ_JBEZFP010000066.1"/>
</dbReference>
<evidence type="ECO:0000256" key="1">
    <source>
        <dbReference type="SAM" id="MobiDB-lite"/>
    </source>
</evidence>
<evidence type="ECO:0000313" key="2">
    <source>
        <dbReference type="EMBL" id="MEU8136561.1"/>
    </source>
</evidence>
<protein>
    <submittedName>
        <fullName evidence="2">Uncharacterized protein</fullName>
    </submittedName>
</protein>
<reference evidence="2 3" key="1">
    <citation type="submission" date="2024-06" db="EMBL/GenBank/DDBJ databases">
        <title>The Natural Products Discovery Center: Release of the First 8490 Sequenced Strains for Exploring Actinobacteria Biosynthetic Diversity.</title>
        <authorList>
            <person name="Kalkreuter E."/>
            <person name="Kautsar S.A."/>
            <person name="Yang D."/>
            <person name="Bader C.D."/>
            <person name="Teijaro C.N."/>
            <person name="Fluegel L."/>
            <person name="Davis C.M."/>
            <person name="Simpson J.R."/>
            <person name="Lauterbach L."/>
            <person name="Steele A.D."/>
            <person name="Gui C."/>
            <person name="Meng S."/>
            <person name="Li G."/>
            <person name="Viehrig K."/>
            <person name="Ye F."/>
            <person name="Su P."/>
            <person name="Kiefer A.F."/>
            <person name="Nichols A."/>
            <person name="Cepeda A.J."/>
            <person name="Yan W."/>
            <person name="Fan B."/>
            <person name="Jiang Y."/>
            <person name="Adhikari A."/>
            <person name="Zheng C.-J."/>
            <person name="Schuster L."/>
            <person name="Cowan T.M."/>
            <person name="Smanski M.J."/>
            <person name="Chevrette M.G."/>
            <person name="De Carvalho L.P.S."/>
            <person name="Shen B."/>
        </authorList>
    </citation>
    <scope>NUCLEOTIDE SEQUENCE [LARGE SCALE GENOMIC DNA]</scope>
    <source>
        <strain evidence="2 3">NPDC048946</strain>
    </source>
</reference>
<proteinExistence type="predicted"/>
<dbReference type="Proteomes" id="UP001551482">
    <property type="component" value="Unassembled WGS sequence"/>
</dbReference>
<feature type="region of interest" description="Disordered" evidence="1">
    <location>
        <begin position="1"/>
        <end position="24"/>
    </location>
</feature>
<name>A0ABV3DLB8_9ACTN</name>
<sequence length="61" mass="6348">MADESKSASAAETSVAGAAVSARKRLRPSRITIDVYRVGPNGSTHIRSYASSMGPAWTVAP</sequence>
<feature type="compositionally biased region" description="Low complexity" evidence="1">
    <location>
        <begin position="7"/>
        <end position="21"/>
    </location>
</feature>
<dbReference type="EMBL" id="JBEZFP010000066">
    <property type="protein sequence ID" value="MEU8136561.1"/>
    <property type="molecule type" value="Genomic_DNA"/>
</dbReference>
<accession>A0ABV3DLB8</accession>
<keyword evidence="3" id="KW-1185">Reference proteome</keyword>
<organism evidence="2 3">
    <name type="scientific">Streptodolium elevatio</name>
    <dbReference type="NCBI Taxonomy" id="3157996"/>
    <lineage>
        <taxon>Bacteria</taxon>
        <taxon>Bacillati</taxon>
        <taxon>Actinomycetota</taxon>
        <taxon>Actinomycetes</taxon>
        <taxon>Kitasatosporales</taxon>
        <taxon>Streptomycetaceae</taxon>
        <taxon>Streptodolium</taxon>
    </lineage>
</organism>
<comment type="caution">
    <text evidence="2">The sequence shown here is derived from an EMBL/GenBank/DDBJ whole genome shotgun (WGS) entry which is preliminary data.</text>
</comment>
<evidence type="ECO:0000313" key="3">
    <source>
        <dbReference type="Proteomes" id="UP001551482"/>
    </source>
</evidence>
<gene>
    <name evidence="2" type="ORF">AB0C36_24000</name>
</gene>